<accession>A0ABW4R8H8</accession>
<dbReference type="RefSeq" id="WP_379143024.1">
    <property type="nucleotide sequence ID" value="NZ_JBHUEN010000034.1"/>
</dbReference>
<organism evidence="2 3">
    <name type="scientific">Paracoccus pacificus</name>
    <dbReference type="NCBI Taxonomy" id="1463598"/>
    <lineage>
        <taxon>Bacteria</taxon>
        <taxon>Pseudomonadati</taxon>
        <taxon>Pseudomonadota</taxon>
        <taxon>Alphaproteobacteria</taxon>
        <taxon>Rhodobacterales</taxon>
        <taxon>Paracoccaceae</taxon>
        <taxon>Paracoccus</taxon>
    </lineage>
</organism>
<feature type="transmembrane region" description="Helical" evidence="1">
    <location>
        <begin position="14"/>
        <end position="35"/>
    </location>
</feature>
<comment type="caution">
    <text evidence="2">The sequence shown here is derived from an EMBL/GenBank/DDBJ whole genome shotgun (WGS) entry which is preliminary data.</text>
</comment>
<dbReference type="EMBL" id="JBHUEN010000034">
    <property type="protein sequence ID" value="MFD1882415.1"/>
    <property type="molecule type" value="Genomic_DNA"/>
</dbReference>
<dbReference type="Proteomes" id="UP001597213">
    <property type="component" value="Unassembled WGS sequence"/>
</dbReference>
<reference evidence="3" key="1">
    <citation type="journal article" date="2019" name="Int. J. Syst. Evol. Microbiol.">
        <title>The Global Catalogue of Microorganisms (GCM) 10K type strain sequencing project: providing services to taxonomists for standard genome sequencing and annotation.</title>
        <authorList>
            <consortium name="The Broad Institute Genomics Platform"/>
            <consortium name="The Broad Institute Genome Sequencing Center for Infectious Disease"/>
            <person name="Wu L."/>
            <person name="Ma J."/>
        </authorList>
    </citation>
    <scope>NUCLEOTIDE SEQUENCE [LARGE SCALE GENOMIC DNA]</scope>
    <source>
        <strain evidence="3">CCUG 56029</strain>
    </source>
</reference>
<evidence type="ECO:0000256" key="1">
    <source>
        <dbReference type="SAM" id="Phobius"/>
    </source>
</evidence>
<feature type="transmembrane region" description="Helical" evidence="1">
    <location>
        <begin position="97"/>
        <end position="116"/>
    </location>
</feature>
<keyword evidence="1" id="KW-0472">Membrane</keyword>
<evidence type="ECO:0000313" key="3">
    <source>
        <dbReference type="Proteomes" id="UP001597213"/>
    </source>
</evidence>
<name>A0ABW4R8H8_9RHOB</name>
<proteinExistence type="predicted"/>
<keyword evidence="3" id="KW-1185">Reference proteome</keyword>
<keyword evidence="1" id="KW-1133">Transmembrane helix</keyword>
<keyword evidence="1" id="KW-0812">Transmembrane</keyword>
<protein>
    <submittedName>
        <fullName evidence="2">Uncharacterized protein</fullName>
    </submittedName>
</protein>
<feature type="transmembrane region" description="Helical" evidence="1">
    <location>
        <begin position="122"/>
        <end position="143"/>
    </location>
</feature>
<feature type="transmembrane region" description="Helical" evidence="1">
    <location>
        <begin position="55"/>
        <end position="85"/>
    </location>
</feature>
<evidence type="ECO:0000313" key="2">
    <source>
        <dbReference type="EMBL" id="MFD1882415.1"/>
    </source>
</evidence>
<gene>
    <name evidence="2" type="ORF">ACFSCT_11890</name>
</gene>
<sequence length="150" mass="16139">MRDWLRRYQIDRRFVIWIVILLLIFPILLGLVIFAGNDLSSDGSGQLFGYALTTFIVAALLSLLYMGAVGLPIILVIWVAVIAALRPTRFSARQRAIMAAVAASLAATVPAALRIGRGSVGTTLGAAAFLGAVPCLVSAIYFLRVYRDTA</sequence>